<dbReference type="SUPFAM" id="SSF55347">
    <property type="entry name" value="Glyceraldehyde-3-phosphate dehydrogenase-like, C-terminal domain"/>
    <property type="match status" value="1"/>
</dbReference>
<dbReference type="Gene3D" id="3.40.50.720">
    <property type="entry name" value="NAD(P)-binding Rossmann-like Domain"/>
    <property type="match status" value="1"/>
</dbReference>
<dbReference type="InterPro" id="IPR036291">
    <property type="entry name" value="NAD(P)-bd_dom_sf"/>
</dbReference>
<evidence type="ECO:0000259" key="2">
    <source>
        <dbReference type="Pfam" id="PF22725"/>
    </source>
</evidence>
<dbReference type="EMBL" id="VUAV01000031">
    <property type="protein sequence ID" value="KAA8812467.1"/>
    <property type="molecule type" value="Genomic_DNA"/>
</dbReference>
<name>A0A5M9Z1T8_9LACO</name>
<dbReference type="SUPFAM" id="SSF51735">
    <property type="entry name" value="NAD(P)-binding Rossmann-fold domains"/>
    <property type="match status" value="1"/>
</dbReference>
<evidence type="ECO:0000259" key="1">
    <source>
        <dbReference type="Pfam" id="PF01408"/>
    </source>
</evidence>
<dbReference type="AlphaFoldDB" id="A0A5M9Z1T8"/>
<dbReference type="Gene3D" id="3.30.360.10">
    <property type="entry name" value="Dihydrodipicolinate Reductase, domain 2"/>
    <property type="match status" value="1"/>
</dbReference>
<dbReference type="PANTHER" id="PTHR43054:SF1">
    <property type="entry name" value="SCYLLO-INOSITOL 2-DEHYDROGENASE (NADP(+)) IOLU"/>
    <property type="match status" value="1"/>
</dbReference>
<dbReference type="Pfam" id="PF01408">
    <property type="entry name" value="GFO_IDH_MocA"/>
    <property type="match status" value="1"/>
</dbReference>
<accession>A0A5M9Z1T8</accession>
<feature type="domain" description="GFO/IDH/MocA-like oxidoreductase" evidence="2">
    <location>
        <begin position="151"/>
        <end position="247"/>
    </location>
</feature>
<dbReference type="InterPro" id="IPR055170">
    <property type="entry name" value="GFO_IDH_MocA-like_dom"/>
</dbReference>
<feature type="domain" description="Gfo/Idh/MocA-like oxidoreductase N-terminal" evidence="1">
    <location>
        <begin position="3"/>
        <end position="119"/>
    </location>
</feature>
<sequence>MELGIVGSGQIVHDFLSASNQMQDVELVAISTLARSKSVAEGLAQKYQINKVYTDNEAMFAASNIDTVYIGVPNSLHFSIAKEALAAGKNVVCEKPLVETSEQVKELKKIADEHHVLLFEAMTVLYLENYFHLKEDLEKIGKVHVVALNLTQISSHYSEFLAGVHIPKFDRKMGGGALMDMNIYNINFCVSLFGQPKKITYLPTIQHDTDTSGILNLSYDDKQASLIAAKDAVGPTRSYIEGEKGLIYFDGPLNVLPDYYVQIGKEEAKRYNFNKYSHRMISEFNYFAQKIKNHDQQAADEAYEHSLNAIIVLEKAQEFLPKND</sequence>
<gene>
    <name evidence="3" type="ORF">F1C09_06215</name>
</gene>
<evidence type="ECO:0000313" key="4">
    <source>
        <dbReference type="Proteomes" id="UP000324504"/>
    </source>
</evidence>
<dbReference type="Pfam" id="PF22725">
    <property type="entry name" value="GFO_IDH_MocA_C3"/>
    <property type="match status" value="1"/>
</dbReference>
<evidence type="ECO:0000313" key="3">
    <source>
        <dbReference type="EMBL" id="KAA8812467.1"/>
    </source>
</evidence>
<dbReference type="InterPro" id="IPR000683">
    <property type="entry name" value="Gfo/Idh/MocA-like_OxRdtase_N"/>
</dbReference>
<comment type="caution">
    <text evidence="3">The sequence shown here is derived from an EMBL/GenBank/DDBJ whole genome shotgun (WGS) entry which is preliminary data.</text>
</comment>
<organism evidence="3 4">
    <name type="scientific">Lactobacillus crispatus</name>
    <dbReference type="NCBI Taxonomy" id="47770"/>
    <lineage>
        <taxon>Bacteria</taxon>
        <taxon>Bacillati</taxon>
        <taxon>Bacillota</taxon>
        <taxon>Bacilli</taxon>
        <taxon>Lactobacillales</taxon>
        <taxon>Lactobacillaceae</taxon>
        <taxon>Lactobacillus</taxon>
    </lineage>
</organism>
<dbReference type="RefSeq" id="WP_054832854.1">
    <property type="nucleotide sequence ID" value="NZ_CP072197.1"/>
</dbReference>
<dbReference type="Proteomes" id="UP000324504">
    <property type="component" value="Unassembled WGS sequence"/>
</dbReference>
<protein>
    <submittedName>
        <fullName evidence="3">Gfo/Idh/MocA family oxidoreductase</fullName>
    </submittedName>
</protein>
<reference evidence="3 4" key="1">
    <citation type="submission" date="2019-09" db="EMBL/GenBank/DDBJ databases">
        <title>Comparative analysis of L. crispatus genomes revealed niche specific adaptation to different host and body sites.</title>
        <authorList>
            <person name="Pan M."/>
            <person name="Hidalgo-Cantabrana C."/>
            <person name="Barrangou R."/>
        </authorList>
    </citation>
    <scope>NUCLEOTIDE SEQUENCE [LARGE SCALE GENOMIC DNA]</scope>
    <source>
        <strain evidence="3 4">NCK2488</strain>
    </source>
</reference>
<dbReference type="PANTHER" id="PTHR43054">
    <property type="match status" value="1"/>
</dbReference>
<dbReference type="GO" id="GO:0000166">
    <property type="term" value="F:nucleotide binding"/>
    <property type="evidence" value="ECO:0007669"/>
    <property type="project" value="InterPro"/>
</dbReference>
<proteinExistence type="predicted"/>